<protein>
    <submittedName>
        <fullName evidence="2">DUF4365 domain-containing protein</fullName>
    </submittedName>
</protein>
<sequence length="166" mass="19827">MDKMTLPIRPRAHVLERESINNLHENIPNEWVIQQIPNDYGVDNFVEIVQNQEVNGNVFSIQLKATDNVFENQDYVSVRMRTPTIRYLMNRVELVMIILFVSNENQSYWIWLRDIAEHVNYDNATLTVRIPKQNRLNTINWNRIMEFTELIRNAKVEAARDMNFNY</sequence>
<evidence type="ECO:0000313" key="2">
    <source>
        <dbReference type="EMBL" id="NOU61064.1"/>
    </source>
</evidence>
<feature type="domain" description="DUF4365" evidence="1">
    <location>
        <begin position="16"/>
        <end position="146"/>
    </location>
</feature>
<dbReference type="Proteomes" id="UP000732105">
    <property type="component" value="Unassembled WGS sequence"/>
</dbReference>
<proteinExistence type="predicted"/>
<name>A0ABX1WY71_9BACT</name>
<evidence type="ECO:0000313" key="3">
    <source>
        <dbReference type="Proteomes" id="UP000732105"/>
    </source>
</evidence>
<gene>
    <name evidence="2" type="ORF">ELS83_14675</name>
</gene>
<evidence type="ECO:0000259" key="1">
    <source>
        <dbReference type="Pfam" id="PF14280"/>
    </source>
</evidence>
<reference evidence="2 3" key="1">
    <citation type="submission" date="2018-12" db="EMBL/GenBank/DDBJ databases">
        <title>Marinifilum JC070 sp. nov., a marine bacterium isolated from Yongle Blue Hole in the South China Sea.</title>
        <authorList>
            <person name="Fu T."/>
        </authorList>
    </citation>
    <scope>NUCLEOTIDE SEQUENCE [LARGE SCALE GENOMIC DNA]</scope>
    <source>
        <strain evidence="2 3">JC070</strain>
    </source>
</reference>
<keyword evidence="3" id="KW-1185">Reference proteome</keyword>
<organism evidence="2 3">
    <name type="scientific">Marinifilum caeruleilacunae</name>
    <dbReference type="NCBI Taxonomy" id="2499076"/>
    <lineage>
        <taxon>Bacteria</taxon>
        <taxon>Pseudomonadati</taxon>
        <taxon>Bacteroidota</taxon>
        <taxon>Bacteroidia</taxon>
        <taxon>Marinilabiliales</taxon>
        <taxon>Marinifilaceae</taxon>
    </lineage>
</organism>
<dbReference type="Pfam" id="PF14280">
    <property type="entry name" value="DUF4365"/>
    <property type="match status" value="1"/>
</dbReference>
<dbReference type="EMBL" id="RZNH01000027">
    <property type="protein sequence ID" value="NOU61064.1"/>
    <property type="molecule type" value="Genomic_DNA"/>
</dbReference>
<accession>A0ABX1WY71</accession>
<dbReference type="InterPro" id="IPR025375">
    <property type="entry name" value="DUF4365"/>
</dbReference>
<comment type="caution">
    <text evidence="2">The sequence shown here is derived from an EMBL/GenBank/DDBJ whole genome shotgun (WGS) entry which is preliminary data.</text>
</comment>